<feature type="transmembrane region" description="Helical" evidence="6">
    <location>
        <begin position="141"/>
        <end position="162"/>
    </location>
</feature>
<evidence type="ECO:0000256" key="4">
    <source>
        <dbReference type="ARBA" id="ARBA00022989"/>
    </source>
</evidence>
<gene>
    <name evidence="8" type="ORF">BJEO58_01667</name>
</gene>
<dbReference type="Proteomes" id="UP000234462">
    <property type="component" value="Unassembled WGS sequence"/>
</dbReference>
<feature type="transmembrane region" description="Helical" evidence="6">
    <location>
        <begin position="22"/>
        <end position="43"/>
    </location>
</feature>
<keyword evidence="2" id="KW-1003">Cell membrane</keyword>
<feature type="domain" description="DUF3817" evidence="7">
    <location>
        <begin position="21"/>
        <end position="107"/>
    </location>
</feature>
<keyword evidence="3 6" id="KW-0812">Transmembrane</keyword>
<dbReference type="EMBL" id="FXZM01000007">
    <property type="protein sequence ID" value="SMY12073.1"/>
    <property type="molecule type" value="Genomic_DNA"/>
</dbReference>
<proteinExistence type="predicted"/>
<sequence length="165" mass="17771">MQMERAGCDDDRHDGGMTPKRLFSIFAIGEAITWTLLLLGMFLKYVTQTTEVMVSIGGGLHGFMFLAYCVTTVFVGVSQRWGLGAIVLGLGSAIIPYATIPFEVGARRRGLLDEAWGLADGGREPRTLLERPIAWGIRRPIAALLTGALAVAVVFVVLLLLGPPV</sequence>
<evidence type="ECO:0000256" key="5">
    <source>
        <dbReference type="ARBA" id="ARBA00023136"/>
    </source>
</evidence>
<dbReference type="PANTHER" id="PTHR40077">
    <property type="entry name" value="MEMBRANE PROTEIN-RELATED"/>
    <property type="match status" value="1"/>
</dbReference>
<dbReference type="GO" id="GO:0005886">
    <property type="term" value="C:plasma membrane"/>
    <property type="evidence" value="ECO:0007669"/>
    <property type="project" value="UniProtKB-SubCell"/>
</dbReference>
<evidence type="ECO:0000259" key="7">
    <source>
        <dbReference type="Pfam" id="PF12823"/>
    </source>
</evidence>
<evidence type="ECO:0000256" key="3">
    <source>
        <dbReference type="ARBA" id="ARBA00022692"/>
    </source>
</evidence>
<dbReference type="Pfam" id="PF12823">
    <property type="entry name" value="DUF3817"/>
    <property type="match status" value="1"/>
</dbReference>
<reference evidence="9" key="1">
    <citation type="submission" date="2017-03" db="EMBL/GenBank/DDBJ databases">
        <authorList>
            <person name="Monnet C."/>
        </authorList>
    </citation>
    <scope>NUCLEOTIDE SEQUENCE [LARGE SCALE GENOMIC DNA]</scope>
    <source>
        <strain evidence="9">SJ5-8</strain>
    </source>
</reference>
<keyword evidence="9" id="KW-1185">Reference proteome</keyword>
<evidence type="ECO:0000256" key="6">
    <source>
        <dbReference type="SAM" id="Phobius"/>
    </source>
</evidence>
<keyword evidence="5 6" id="KW-0472">Membrane</keyword>
<evidence type="ECO:0000256" key="2">
    <source>
        <dbReference type="ARBA" id="ARBA00022475"/>
    </source>
</evidence>
<organism evidence="8 9">
    <name type="scientific">Brevibacterium jeotgali</name>
    <dbReference type="NCBI Taxonomy" id="1262550"/>
    <lineage>
        <taxon>Bacteria</taxon>
        <taxon>Bacillati</taxon>
        <taxon>Actinomycetota</taxon>
        <taxon>Actinomycetes</taxon>
        <taxon>Micrococcales</taxon>
        <taxon>Brevibacteriaceae</taxon>
        <taxon>Brevibacterium</taxon>
    </lineage>
</organism>
<name>A0A2H1L6S0_9MICO</name>
<dbReference type="PANTHER" id="PTHR40077:SF1">
    <property type="entry name" value="MEMBRANE PROTEIN"/>
    <property type="match status" value="1"/>
</dbReference>
<feature type="transmembrane region" description="Helical" evidence="6">
    <location>
        <begin position="52"/>
        <end position="75"/>
    </location>
</feature>
<accession>A0A2H1L6S0</accession>
<dbReference type="NCBIfam" id="TIGR03954">
    <property type="entry name" value="integ_memb_HG"/>
    <property type="match status" value="1"/>
</dbReference>
<evidence type="ECO:0000313" key="8">
    <source>
        <dbReference type="EMBL" id="SMY12073.1"/>
    </source>
</evidence>
<feature type="transmembrane region" description="Helical" evidence="6">
    <location>
        <begin position="81"/>
        <end position="100"/>
    </location>
</feature>
<keyword evidence="4 6" id="KW-1133">Transmembrane helix</keyword>
<dbReference type="InterPro" id="IPR023845">
    <property type="entry name" value="DUF3817_TM"/>
</dbReference>
<dbReference type="AlphaFoldDB" id="A0A2H1L6S0"/>
<protein>
    <submittedName>
        <fullName evidence="8">Integral membrane protein</fullName>
    </submittedName>
</protein>
<evidence type="ECO:0000256" key="1">
    <source>
        <dbReference type="ARBA" id="ARBA00004651"/>
    </source>
</evidence>
<evidence type="ECO:0000313" key="9">
    <source>
        <dbReference type="Proteomes" id="UP000234462"/>
    </source>
</evidence>
<comment type="subcellular location">
    <subcellularLocation>
        <location evidence="1">Cell membrane</location>
        <topology evidence="1">Multi-pass membrane protein</topology>
    </subcellularLocation>
</comment>